<keyword evidence="4" id="KW-0479">Metal-binding</keyword>
<evidence type="ECO:0000313" key="5">
    <source>
        <dbReference type="EMBL" id="PYE60199.1"/>
    </source>
</evidence>
<dbReference type="InterPro" id="IPR037171">
    <property type="entry name" value="NagB/RpiA_transferase-like"/>
</dbReference>
<comment type="caution">
    <text evidence="5">The sequence shown here is derived from an EMBL/GenBank/DDBJ whole genome shotgun (WGS) entry which is preliminary data.</text>
</comment>
<keyword evidence="2 4" id="KW-0547">Nucleotide-binding</keyword>
<dbReference type="SUPFAM" id="SSF100950">
    <property type="entry name" value="NagB/RpiA/CoA transferase-like"/>
    <property type="match status" value="1"/>
</dbReference>
<dbReference type="InterPro" id="IPR024185">
    <property type="entry name" value="FTHF_cligase-like_sf"/>
</dbReference>
<accession>A0ABX5PRI5</accession>
<protein>
    <recommendedName>
        <fullName evidence="4">5-formyltetrahydrofolate cyclo-ligase</fullName>
        <ecNumber evidence="4">6.3.3.2</ecNumber>
    </recommendedName>
</protein>
<keyword evidence="3 4" id="KW-0067">ATP-binding</keyword>
<dbReference type="Pfam" id="PF01812">
    <property type="entry name" value="5-FTHF_cyc-lig"/>
    <property type="match status" value="1"/>
</dbReference>
<gene>
    <name evidence="5" type="ORF">C8J23_10458</name>
</gene>
<keyword evidence="6" id="KW-1185">Reference proteome</keyword>
<keyword evidence="4" id="KW-0460">Magnesium</keyword>
<comment type="similarity">
    <text evidence="1 4">Belongs to the 5-formyltetrahydrofolate cyclo-ligase family.</text>
</comment>
<evidence type="ECO:0000256" key="2">
    <source>
        <dbReference type="ARBA" id="ARBA00022741"/>
    </source>
</evidence>
<sequence length="253" mass="27672">MLGANREALGGNHLPALNLRFKGYTGIDILGSILFMTHTDSSSQNRDGRCKTLRQAIRHARRAIPEAEQHVAALKGCEQFLTLLDELSAQGRAIKTVALYFSCDGELDTAPLIEALWQRGITTCLPIIHPFAPGRLLFLRYQLASQLHANSFGIPEPRLDIRSLVPLAELDLILTPLVAFDAQGNRMGMGGGFYDRTLAAAQQGDRTVPLLAVGFAHTLQLVDSLPLAPWDIPLPFIVTPDKLHSFNTLTAES</sequence>
<organism evidence="5 6">
    <name type="scientific">Shewanella chilikensis</name>
    <dbReference type="NCBI Taxonomy" id="558541"/>
    <lineage>
        <taxon>Bacteria</taxon>
        <taxon>Pseudomonadati</taxon>
        <taxon>Pseudomonadota</taxon>
        <taxon>Gammaproteobacteria</taxon>
        <taxon>Alteromonadales</taxon>
        <taxon>Shewanellaceae</taxon>
        <taxon>Shewanella</taxon>
    </lineage>
</organism>
<name>A0ABX5PRI5_9GAMM</name>
<dbReference type="Proteomes" id="UP000247584">
    <property type="component" value="Unassembled WGS sequence"/>
</dbReference>
<proteinExistence type="inferred from homology"/>
<evidence type="ECO:0000256" key="1">
    <source>
        <dbReference type="ARBA" id="ARBA00010638"/>
    </source>
</evidence>
<dbReference type="Gene3D" id="3.40.50.10420">
    <property type="entry name" value="NagB/RpiA/CoA transferase-like"/>
    <property type="match status" value="1"/>
</dbReference>
<comment type="cofactor">
    <cofactor evidence="4">
        <name>Mg(2+)</name>
        <dbReference type="ChEBI" id="CHEBI:18420"/>
    </cofactor>
</comment>
<dbReference type="PANTHER" id="PTHR23407">
    <property type="entry name" value="ATPASE INHIBITOR/5-FORMYLTETRAHYDROFOLATE CYCLO-LIGASE"/>
    <property type="match status" value="1"/>
</dbReference>
<dbReference type="InterPro" id="IPR002698">
    <property type="entry name" value="FTHF_cligase"/>
</dbReference>
<dbReference type="PANTHER" id="PTHR23407:SF1">
    <property type="entry name" value="5-FORMYLTETRAHYDROFOLATE CYCLO-LIGASE"/>
    <property type="match status" value="1"/>
</dbReference>
<comment type="catalytic activity">
    <reaction evidence="4">
        <text>(6S)-5-formyl-5,6,7,8-tetrahydrofolate + ATP = (6R)-5,10-methenyltetrahydrofolate + ADP + phosphate</text>
        <dbReference type="Rhea" id="RHEA:10488"/>
        <dbReference type="ChEBI" id="CHEBI:30616"/>
        <dbReference type="ChEBI" id="CHEBI:43474"/>
        <dbReference type="ChEBI" id="CHEBI:57455"/>
        <dbReference type="ChEBI" id="CHEBI:57457"/>
        <dbReference type="ChEBI" id="CHEBI:456216"/>
        <dbReference type="EC" id="6.3.3.2"/>
    </reaction>
</comment>
<dbReference type="EMBL" id="QJSY01000004">
    <property type="protein sequence ID" value="PYE60199.1"/>
    <property type="molecule type" value="Genomic_DNA"/>
</dbReference>
<evidence type="ECO:0000313" key="6">
    <source>
        <dbReference type="Proteomes" id="UP000247584"/>
    </source>
</evidence>
<reference evidence="5 6" key="1">
    <citation type="submission" date="2018-06" db="EMBL/GenBank/DDBJ databases">
        <title>Genomic Encyclopedia of Type Strains, Phase III (KMG-III): the genomes of soil and plant-associated and newly described type strains.</title>
        <authorList>
            <person name="Whitman W."/>
        </authorList>
    </citation>
    <scope>NUCLEOTIDE SEQUENCE [LARGE SCALE GENOMIC DNA]</scope>
    <source>
        <strain evidence="5 6">JC5</strain>
    </source>
</reference>
<evidence type="ECO:0000256" key="4">
    <source>
        <dbReference type="RuleBase" id="RU361279"/>
    </source>
</evidence>
<evidence type="ECO:0000256" key="3">
    <source>
        <dbReference type="ARBA" id="ARBA00022840"/>
    </source>
</evidence>
<dbReference type="NCBIfam" id="TIGR02727">
    <property type="entry name" value="MTHFS_bact"/>
    <property type="match status" value="1"/>
</dbReference>
<dbReference type="EC" id="6.3.3.2" evidence="4"/>